<accession>W1PAP5</accession>
<keyword evidence="1" id="KW-0732">Signal</keyword>
<dbReference type="OMA" id="TNMSHAS"/>
<reference evidence="4" key="1">
    <citation type="journal article" date="2013" name="Science">
        <title>The Amborella genome and the evolution of flowering plants.</title>
        <authorList>
            <consortium name="Amborella Genome Project"/>
        </authorList>
    </citation>
    <scope>NUCLEOTIDE SEQUENCE [LARGE SCALE GENOMIC DNA]</scope>
</reference>
<dbReference type="Proteomes" id="UP000017836">
    <property type="component" value="Unassembled WGS sequence"/>
</dbReference>
<dbReference type="InterPro" id="IPR056698">
    <property type="entry name" value="DUF7796"/>
</dbReference>
<feature type="domain" description="DUF7796" evidence="2">
    <location>
        <begin position="45"/>
        <end position="133"/>
    </location>
</feature>
<dbReference type="Gramene" id="ERN04744">
    <property type="protein sequence ID" value="ERN04744"/>
    <property type="gene ID" value="AMTR_s00186p00050420"/>
</dbReference>
<feature type="chain" id="PRO_5004808170" description="DUF7796 domain-containing protein" evidence="1">
    <location>
        <begin position="22"/>
        <end position="136"/>
    </location>
</feature>
<proteinExistence type="predicted"/>
<name>W1PAP5_AMBTC</name>
<feature type="signal peptide" evidence="1">
    <location>
        <begin position="1"/>
        <end position="21"/>
    </location>
</feature>
<dbReference type="PANTHER" id="PTHR35112">
    <property type="entry name" value="OS08G0360500 PROTEIN"/>
    <property type="match status" value="1"/>
</dbReference>
<organism evidence="3 4">
    <name type="scientific">Amborella trichopoda</name>
    <dbReference type="NCBI Taxonomy" id="13333"/>
    <lineage>
        <taxon>Eukaryota</taxon>
        <taxon>Viridiplantae</taxon>
        <taxon>Streptophyta</taxon>
        <taxon>Embryophyta</taxon>
        <taxon>Tracheophyta</taxon>
        <taxon>Spermatophyta</taxon>
        <taxon>Magnoliopsida</taxon>
        <taxon>Amborellales</taxon>
        <taxon>Amborellaceae</taxon>
        <taxon>Amborella</taxon>
    </lineage>
</organism>
<dbReference type="AlphaFoldDB" id="W1PAP5"/>
<keyword evidence="4" id="KW-1185">Reference proteome</keyword>
<dbReference type="Pfam" id="PF25072">
    <property type="entry name" value="DUF7796"/>
    <property type="match status" value="1"/>
</dbReference>
<evidence type="ECO:0000256" key="1">
    <source>
        <dbReference type="SAM" id="SignalP"/>
    </source>
</evidence>
<evidence type="ECO:0000313" key="4">
    <source>
        <dbReference type="Proteomes" id="UP000017836"/>
    </source>
</evidence>
<dbReference type="EMBL" id="KI394180">
    <property type="protein sequence ID" value="ERN04744.1"/>
    <property type="molecule type" value="Genomic_DNA"/>
</dbReference>
<evidence type="ECO:0000259" key="2">
    <source>
        <dbReference type="Pfam" id="PF25072"/>
    </source>
</evidence>
<gene>
    <name evidence="3" type="ORF">AMTR_s00186p00050420</name>
</gene>
<dbReference type="PANTHER" id="PTHR35112:SF1">
    <property type="entry name" value="RING_FYVE_PHD ZINC FINGER SUPERFAMILY PROTEIN"/>
    <property type="match status" value="1"/>
</dbReference>
<protein>
    <recommendedName>
        <fullName evidence="2">DUF7796 domain-containing protein</fullName>
    </recommendedName>
</protein>
<sequence length="136" mass="15114">MSRWWWFLVLFELSILLPLFSFTYKQPPSSKPPHFTNMSHASSPPRTAVCLVGSAGRFELTAFSLLQNLLASLPENSDVFVNAPLDKDGYKLFFLSGHPRIAGVQISEMKHISETSVLRELFAGDGSPEGIQVTLC</sequence>
<evidence type="ECO:0000313" key="3">
    <source>
        <dbReference type="EMBL" id="ERN04744.1"/>
    </source>
</evidence>
<dbReference type="HOGENOM" id="CLU_1878233_0_0_1"/>